<evidence type="ECO:0000313" key="13">
    <source>
        <dbReference type="EMBL" id="SUU91014.1"/>
    </source>
</evidence>
<evidence type="ECO:0000256" key="1">
    <source>
        <dbReference type="ARBA" id="ARBA00004651"/>
    </source>
</evidence>
<protein>
    <submittedName>
        <fullName evidence="13">Type I secretion system ATP-binding protein PrsD</fullName>
    </submittedName>
</protein>
<feature type="domain" description="ABC transmembrane type-1" evidence="12">
    <location>
        <begin position="46"/>
        <end position="324"/>
    </location>
</feature>
<keyword evidence="7 13" id="KW-0067">ATP-binding</keyword>
<name>A0A380WSA8_AMIAI</name>
<evidence type="ECO:0000313" key="14">
    <source>
        <dbReference type="Proteomes" id="UP000254701"/>
    </source>
</evidence>
<dbReference type="PANTHER" id="PTHR24221">
    <property type="entry name" value="ATP-BINDING CASSETTE SUB-FAMILY B"/>
    <property type="match status" value="1"/>
</dbReference>
<reference evidence="13 14" key="1">
    <citation type="submission" date="2018-06" db="EMBL/GenBank/DDBJ databases">
        <authorList>
            <consortium name="Pathogen Informatics"/>
            <person name="Doyle S."/>
        </authorList>
    </citation>
    <scope>NUCLEOTIDE SEQUENCE [LARGE SCALE GENOMIC DNA]</scope>
    <source>
        <strain evidence="13 14">NCTC10684</strain>
    </source>
</reference>
<dbReference type="SUPFAM" id="SSF90123">
    <property type="entry name" value="ABC transporter transmembrane region"/>
    <property type="match status" value="1"/>
</dbReference>
<feature type="transmembrane region" description="Helical" evidence="10">
    <location>
        <begin position="280"/>
        <end position="304"/>
    </location>
</feature>
<evidence type="ECO:0000256" key="5">
    <source>
        <dbReference type="ARBA" id="ARBA00022692"/>
    </source>
</evidence>
<dbReference type="PROSITE" id="PS50929">
    <property type="entry name" value="ABC_TM1F"/>
    <property type="match status" value="1"/>
</dbReference>
<dbReference type="InterPro" id="IPR010128">
    <property type="entry name" value="ATPase_T1SS_PrtD-like"/>
</dbReference>
<dbReference type="InterPro" id="IPR003593">
    <property type="entry name" value="AAA+_ATPase"/>
</dbReference>
<keyword evidence="5 10" id="KW-0812">Transmembrane</keyword>
<dbReference type="GO" id="GO:0005524">
    <property type="term" value="F:ATP binding"/>
    <property type="evidence" value="ECO:0007669"/>
    <property type="project" value="UniProtKB-KW"/>
</dbReference>
<dbReference type="Gene3D" id="1.20.1560.10">
    <property type="entry name" value="ABC transporter type 1, transmembrane domain"/>
    <property type="match status" value="1"/>
</dbReference>
<evidence type="ECO:0000259" key="11">
    <source>
        <dbReference type="PROSITE" id="PS50893"/>
    </source>
</evidence>
<feature type="transmembrane region" description="Helical" evidence="10">
    <location>
        <begin position="79"/>
        <end position="99"/>
    </location>
</feature>
<dbReference type="Pfam" id="PF00005">
    <property type="entry name" value="ABC_tran"/>
    <property type="match status" value="1"/>
</dbReference>
<dbReference type="SMART" id="SM00382">
    <property type="entry name" value="AAA"/>
    <property type="match status" value="1"/>
</dbReference>
<dbReference type="GO" id="GO:0005886">
    <property type="term" value="C:plasma membrane"/>
    <property type="evidence" value="ECO:0007669"/>
    <property type="project" value="UniProtKB-SubCell"/>
</dbReference>
<feature type="transmembrane region" description="Helical" evidence="10">
    <location>
        <begin position="44"/>
        <end position="67"/>
    </location>
</feature>
<keyword evidence="6" id="KW-0547">Nucleotide-binding</keyword>
<evidence type="ECO:0000256" key="9">
    <source>
        <dbReference type="ARBA" id="ARBA00023136"/>
    </source>
</evidence>
<evidence type="ECO:0000256" key="6">
    <source>
        <dbReference type="ARBA" id="ARBA00022741"/>
    </source>
</evidence>
<keyword evidence="8 10" id="KW-1133">Transmembrane helix</keyword>
<dbReference type="PANTHER" id="PTHR24221:SF248">
    <property type="entry name" value="ABC TRANSPORTER TRANSMEMBRANE REGION"/>
    <property type="match status" value="1"/>
</dbReference>
<dbReference type="Gene3D" id="3.40.50.300">
    <property type="entry name" value="P-loop containing nucleotide triphosphate hydrolases"/>
    <property type="match status" value="1"/>
</dbReference>
<dbReference type="NCBIfam" id="TIGR01842">
    <property type="entry name" value="type_I_sec_PrtD"/>
    <property type="match status" value="1"/>
</dbReference>
<dbReference type="Pfam" id="PF00664">
    <property type="entry name" value="ABC_membrane"/>
    <property type="match status" value="1"/>
</dbReference>
<sequence length="597" mass="63489">MARPATTQPNGCHWGKVLTYPLANDPGRTNRSELRDALGSFRGAFIAVAGFSGLINILMLSGSLFMLQVYDRVLPSRSVPTLVALIILVAVLYAFQGVLEAIRARVLTRIGAGIDEIISGRVFNCIVRLPLRTRDRGEGLQAMRDLDQVSGFLSGAGPAALFDLPWMPLYVGICFLFHPWIGVAALAGALLLVALTVLTDRLVRGPTKAMSGFSTRRSAIAQTGARNAEVLAAMGMGDRLAQRWAQANGDFREAQERASDLTSGFGAVSRILRMMLQSMVLALGAYLVIYQQATPGIIIASSILTSRALAPIELAIAHWKGFLNARQSWHRLDTLFAAMPASESGMELPAPVDELAVESISVVAPGDRRFVLQDVEFSLRAGSGMGVIGPSGSGKSSLARALVGVWPLMRGKVRLDGAALEQWPAQALGRHVGYLPQDVELFAGTVGQNISRFEDKAASETIIAAAKAAGVHDMILRLPEGYQTEIGESGAALSAGQRQRVALARALYRDPFLVVLDEPNSNLDASGDLALTQAIERIKARGGIVIVVAHRPSALAALDHLLVLGGGKQQAFGLKSDIARQALQPVPVPLHAVGTAG</sequence>
<dbReference type="CDD" id="cd18586">
    <property type="entry name" value="ABC_6TM_PrtD_like"/>
    <property type="match status" value="1"/>
</dbReference>
<evidence type="ECO:0000259" key="12">
    <source>
        <dbReference type="PROSITE" id="PS50929"/>
    </source>
</evidence>
<dbReference type="InterPro" id="IPR003439">
    <property type="entry name" value="ABC_transporter-like_ATP-bd"/>
</dbReference>
<keyword evidence="9 10" id="KW-0472">Membrane</keyword>
<comment type="subcellular location">
    <subcellularLocation>
        <location evidence="1">Cell membrane</location>
        <topology evidence="1">Multi-pass membrane protein</topology>
    </subcellularLocation>
</comment>
<dbReference type="InterPro" id="IPR017871">
    <property type="entry name" value="ABC_transporter-like_CS"/>
</dbReference>
<accession>A0A380WSA8</accession>
<dbReference type="PROSITE" id="PS50893">
    <property type="entry name" value="ABC_TRANSPORTER_2"/>
    <property type="match status" value="1"/>
</dbReference>
<dbReference type="InterPro" id="IPR039421">
    <property type="entry name" value="Type_1_exporter"/>
</dbReference>
<dbReference type="GO" id="GO:0030256">
    <property type="term" value="C:type I protein secretion system complex"/>
    <property type="evidence" value="ECO:0007669"/>
    <property type="project" value="InterPro"/>
</dbReference>
<proteinExistence type="inferred from homology"/>
<dbReference type="SUPFAM" id="SSF52540">
    <property type="entry name" value="P-loop containing nucleoside triphosphate hydrolases"/>
    <property type="match status" value="1"/>
</dbReference>
<evidence type="ECO:0000256" key="7">
    <source>
        <dbReference type="ARBA" id="ARBA00022840"/>
    </source>
</evidence>
<dbReference type="InterPro" id="IPR047957">
    <property type="entry name" value="ABC_AprD-like_6TM"/>
</dbReference>
<feature type="transmembrane region" description="Helical" evidence="10">
    <location>
        <begin position="169"/>
        <end position="198"/>
    </location>
</feature>
<gene>
    <name evidence="13" type="primary">prsD_2</name>
    <name evidence="13" type="ORF">NCTC10684_04275</name>
</gene>
<evidence type="ECO:0000256" key="2">
    <source>
        <dbReference type="ARBA" id="ARBA00005417"/>
    </source>
</evidence>
<dbReference type="AlphaFoldDB" id="A0A380WSA8"/>
<evidence type="ECO:0000256" key="4">
    <source>
        <dbReference type="ARBA" id="ARBA00022475"/>
    </source>
</evidence>
<dbReference type="GO" id="GO:0140359">
    <property type="term" value="F:ABC-type transporter activity"/>
    <property type="evidence" value="ECO:0007669"/>
    <property type="project" value="InterPro"/>
</dbReference>
<evidence type="ECO:0000256" key="8">
    <source>
        <dbReference type="ARBA" id="ARBA00022989"/>
    </source>
</evidence>
<dbReference type="Proteomes" id="UP000254701">
    <property type="component" value="Unassembled WGS sequence"/>
</dbReference>
<evidence type="ECO:0000256" key="10">
    <source>
        <dbReference type="SAM" id="Phobius"/>
    </source>
</evidence>
<evidence type="ECO:0000256" key="3">
    <source>
        <dbReference type="ARBA" id="ARBA00022448"/>
    </source>
</evidence>
<dbReference type="InterPro" id="IPR036640">
    <property type="entry name" value="ABC1_TM_sf"/>
</dbReference>
<dbReference type="GO" id="GO:0016887">
    <property type="term" value="F:ATP hydrolysis activity"/>
    <property type="evidence" value="ECO:0007669"/>
    <property type="project" value="InterPro"/>
</dbReference>
<keyword evidence="3" id="KW-0813">Transport</keyword>
<dbReference type="InterPro" id="IPR011527">
    <property type="entry name" value="ABC1_TM_dom"/>
</dbReference>
<organism evidence="13 14">
    <name type="scientific">Aminobacter aminovorans</name>
    <name type="common">Chelatobacter heintzii</name>
    <dbReference type="NCBI Taxonomy" id="83263"/>
    <lineage>
        <taxon>Bacteria</taxon>
        <taxon>Pseudomonadati</taxon>
        <taxon>Pseudomonadota</taxon>
        <taxon>Alphaproteobacteria</taxon>
        <taxon>Hyphomicrobiales</taxon>
        <taxon>Phyllobacteriaceae</taxon>
        <taxon>Aminobacter</taxon>
    </lineage>
</organism>
<dbReference type="FunFam" id="3.40.50.300:FF:001444">
    <property type="entry name" value="ABC transporter ATP-binding protein"/>
    <property type="match status" value="1"/>
</dbReference>
<dbReference type="InterPro" id="IPR027417">
    <property type="entry name" value="P-loop_NTPase"/>
</dbReference>
<feature type="domain" description="ABC transporter" evidence="11">
    <location>
        <begin position="355"/>
        <end position="591"/>
    </location>
</feature>
<dbReference type="EMBL" id="UFSM01000001">
    <property type="protein sequence ID" value="SUU91014.1"/>
    <property type="molecule type" value="Genomic_DNA"/>
</dbReference>
<dbReference type="GO" id="GO:0034040">
    <property type="term" value="F:ATPase-coupled lipid transmembrane transporter activity"/>
    <property type="evidence" value="ECO:0007669"/>
    <property type="project" value="TreeGrafter"/>
</dbReference>
<dbReference type="FunFam" id="1.20.1560.10:FF:000109">
    <property type="entry name" value="Alkaline protease secretion ATP-binding protein aprD"/>
    <property type="match status" value="1"/>
</dbReference>
<comment type="similarity">
    <text evidence="2">Belongs to the ABC transporter superfamily.</text>
</comment>
<dbReference type="GO" id="GO:0030253">
    <property type="term" value="P:protein secretion by the type I secretion system"/>
    <property type="evidence" value="ECO:0007669"/>
    <property type="project" value="InterPro"/>
</dbReference>
<dbReference type="PROSITE" id="PS00211">
    <property type="entry name" value="ABC_TRANSPORTER_1"/>
    <property type="match status" value="1"/>
</dbReference>
<keyword evidence="4" id="KW-1003">Cell membrane</keyword>